<dbReference type="PROSITE" id="PS50048">
    <property type="entry name" value="ZN2_CY6_FUNGAL_2"/>
    <property type="match status" value="1"/>
</dbReference>
<reference evidence="3" key="1">
    <citation type="journal article" date="2020" name="Stud. Mycol.">
        <title>101 Dothideomycetes genomes: a test case for predicting lifestyles and emergence of pathogens.</title>
        <authorList>
            <person name="Haridas S."/>
            <person name="Albert R."/>
            <person name="Binder M."/>
            <person name="Bloem J."/>
            <person name="Labutti K."/>
            <person name="Salamov A."/>
            <person name="Andreopoulos B."/>
            <person name="Baker S."/>
            <person name="Barry K."/>
            <person name="Bills G."/>
            <person name="Bluhm B."/>
            <person name="Cannon C."/>
            <person name="Castanera R."/>
            <person name="Culley D."/>
            <person name="Daum C."/>
            <person name="Ezra D."/>
            <person name="Gonzalez J."/>
            <person name="Henrissat B."/>
            <person name="Kuo A."/>
            <person name="Liang C."/>
            <person name="Lipzen A."/>
            <person name="Lutzoni F."/>
            <person name="Magnuson J."/>
            <person name="Mondo S."/>
            <person name="Nolan M."/>
            <person name="Ohm R."/>
            <person name="Pangilinan J."/>
            <person name="Park H.-J."/>
            <person name="Ramirez L."/>
            <person name="Alfaro M."/>
            <person name="Sun H."/>
            <person name="Tritt A."/>
            <person name="Yoshinaga Y."/>
            <person name="Zwiers L.-H."/>
            <person name="Turgeon B."/>
            <person name="Goodwin S."/>
            <person name="Spatafora J."/>
            <person name="Crous P."/>
            <person name="Grigoriev I."/>
        </authorList>
    </citation>
    <scope>NUCLEOTIDE SEQUENCE</scope>
    <source>
        <strain evidence="3">CBS 115976</strain>
    </source>
</reference>
<dbReference type="EMBL" id="MU004233">
    <property type="protein sequence ID" value="KAF2670780.1"/>
    <property type="molecule type" value="Genomic_DNA"/>
</dbReference>
<dbReference type="InterPro" id="IPR001138">
    <property type="entry name" value="Zn2Cys6_DnaBD"/>
</dbReference>
<dbReference type="CDD" id="cd00067">
    <property type="entry name" value="GAL4"/>
    <property type="match status" value="1"/>
</dbReference>
<feature type="domain" description="Zn(2)-C6 fungal-type" evidence="2">
    <location>
        <begin position="10"/>
        <end position="38"/>
    </location>
</feature>
<evidence type="ECO:0000313" key="4">
    <source>
        <dbReference type="Proteomes" id="UP000799302"/>
    </source>
</evidence>
<accession>A0A6A6UG44</accession>
<dbReference type="Proteomes" id="UP000799302">
    <property type="component" value="Unassembled WGS sequence"/>
</dbReference>
<dbReference type="CDD" id="cd12148">
    <property type="entry name" value="fungal_TF_MHR"/>
    <property type="match status" value="1"/>
</dbReference>
<sequence length="513" mass="56867">MVNRGVPSKACGLCRTRKIKCDQSRPACSQCIRVRAECPGYRNPFDLLFRDETRKVEEKSRSAAAAGTFGSTNAQPVAIMAIPSSPAIFLASRPSKQNLLHSISPTATELVLPLFFNYFTVDDTASGHSLLSFLPPKLSTAPDDPLSAAVLAVGYSILANVTRSPDRLNLARQQYATAVRTTCTAIEKSSPPQSCEVVRVILMLALYEALSCRDSQSINLWSKHLQGAATIYQVQGVDMPNCVLGNKGAKLLLELQSQTISNCLQRKLPVPVVLSELYDSAEVYMPSDELHRLTLGKILIRLANLQAGLAQDISPDPTQAIKILIEIDRDLDKWVLDTPSTWNPKVRPCVPGGFFYTNSFHHYLGFSIATTWNRYRLAGCLLKDMILKFQDPIADPCLVSPNYCHQAKRHIKELCDEICSSVPYIVGQKSPYDATRPNVGAFEVMWPLFVCTKMSCIPEEQRSWAATQLERIGHESGVRQAIPLAALAKQQTNTSSSHLYLDPTWRDFKLIHT</sequence>
<dbReference type="PROSITE" id="PS00463">
    <property type="entry name" value="ZN2_CY6_FUNGAL_1"/>
    <property type="match status" value="1"/>
</dbReference>
<dbReference type="InterPro" id="IPR053175">
    <property type="entry name" value="DHMBA_Reg_Transcription_Factor"/>
</dbReference>
<dbReference type="SUPFAM" id="SSF57701">
    <property type="entry name" value="Zn2/Cys6 DNA-binding domain"/>
    <property type="match status" value="1"/>
</dbReference>
<keyword evidence="4" id="KW-1185">Reference proteome</keyword>
<dbReference type="GO" id="GO:0008270">
    <property type="term" value="F:zinc ion binding"/>
    <property type="evidence" value="ECO:0007669"/>
    <property type="project" value="InterPro"/>
</dbReference>
<evidence type="ECO:0000313" key="3">
    <source>
        <dbReference type="EMBL" id="KAF2670780.1"/>
    </source>
</evidence>
<dbReference type="PANTHER" id="PTHR38791">
    <property type="entry name" value="ZN(II)2CYS6 TRANSCRIPTION FACTOR (EUROFUNG)-RELATED-RELATED"/>
    <property type="match status" value="1"/>
</dbReference>
<dbReference type="InterPro" id="IPR036864">
    <property type="entry name" value="Zn2-C6_fun-type_DNA-bd_sf"/>
</dbReference>
<keyword evidence="1" id="KW-0539">Nucleus</keyword>
<evidence type="ECO:0000259" key="2">
    <source>
        <dbReference type="PROSITE" id="PS50048"/>
    </source>
</evidence>
<dbReference type="OrthoDB" id="2991872at2759"/>
<protein>
    <recommendedName>
        <fullName evidence="2">Zn(2)-C6 fungal-type domain-containing protein</fullName>
    </recommendedName>
</protein>
<gene>
    <name evidence="3" type="ORF">BT63DRAFT_201125</name>
</gene>
<dbReference type="SMART" id="SM00066">
    <property type="entry name" value="GAL4"/>
    <property type="match status" value="1"/>
</dbReference>
<dbReference type="AlphaFoldDB" id="A0A6A6UG44"/>
<proteinExistence type="predicted"/>
<organism evidence="3 4">
    <name type="scientific">Microthyrium microscopicum</name>
    <dbReference type="NCBI Taxonomy" id="703497"/>
    <lineage>
        <taxon>Eukaryota</taxon>
        <taxon>Fungi</taxon>
        <taxon>Dikarya</taxon>
        <taxon>Ascomycota</taxon>
        <taxon>Pezizomycotina</taxon>
        <taxon>Dothideomycetes</taxon>
        <taxon>Dothideomycetes incertae sedis</taxon>
        <taxon>Microthyriales</taxon>
        <taxon>Microthyriaceae</taxon>
        <taxon>Microthyrium</taxon>
    </lineage>
</organism>
<name>A0A6A6UG44_9PEZI</name>
<dbReference type="Gene3D" id="4.10.240.10">
    <property type="entry name" value="Zn(2)-C6 fungal-type DNA-binding domain"/>
    <property type="match status" value="1"/>
</dbReference>
<dbReference type="Pfam" id="PF00172">
    <property type="entry name" value="Zn_clus"/>
    <property type="match status" value="1"/>
</dbReference>
<evidence type="ECO:0000256" key="1">
    <source>
        <dbReference type="ARBA" id="ARBA00023242"/>
    </source>
</evidence>
<dbReference type="GO" id="GO:0000981">
    <property type="term" value="F:DNA-binding transcription factor activity, RNA polymerase II-specific"/>
    <property type="evidence" value="ECO:0007669"/>
    <property type="project" value="InterPro"/>
</dbReference>